<dbReference type="Proteomes" id="UP001189429">
    <property type="component" value="Unassembled WGS sequence"/>
</dbReference>
<reference evidence="2" key="1">
    <citation type="submission" date="2023-10" db="EMBL/GenBank/DDBJ databases">
        <authorList>
            <person name="Chen Y."/>
            <person name="Shah S."/>
            <person name="Dougan E. K."/>
            <person name="Thang M."/>
            <person name="Chan C."/>
        </authorList>
    </citation>
    <scope>NUCLEOTIDE SEQUENCE [LARGE SCALE GENOMIC DNA]</scope>
</reference>
<evidence type="ECO:0008006" key="4">
    <source>
        <dbReference type="Google" id="ProtNLM"/>
    </source>
</evidence>
<accession>A0ABN9STJ7</accession>
<proteinExistence type="predicted"/>
<protein>
    <recommendedName>
        <fullName evidence="4">RNA helicase</fullName>
    </recommendedName>
</protein>
<keyword evidence="3" id="KW-1185">Reference proteome</keyword>
<evidence type="ECO:0000313" key="2">
    <source>
        <dbReference type="EMBL" id="CAK0835729.1"/>
    </source>
</evidence>
<organism evidence="2 3">
    <name type="scientific">Prorocentrum cordatum</name>
    <dbReference type="NCBI Taxonomy" id="2364126"/>
    <lineage>
        <taxon>Eukaryota</taxon>
        <taxon>Sar</taxon>
        <taxon>Alveolata</taxon>
        <taxon>Dinophyceae</taxon>
        <taxon>Prorocentrales</taxon>
        <taxon>Prorocentraceae</taxon>
        <taxon>Prorocentrum</taxon>
    </lineage>
</organism>
<evidence type="ECO:0000313" key="3">
    <source>
        <dbReference type="Proteomes" id="UP001189429"/>
    </source>
</evidence>
<evidence type="ECO:0000256" key="1">
    <source>
        <dbReference type="SAM" id="MobiDB-lite"/>
    </source>
</evidence>
<name>A0ABN9STJ7_9DINO</name>
<feature type="region of interest" description="Disordered" evidence="1">
    <location>
        <begin position="135"/>
        <end position="156"/>
    </location>
</feature>
<feature type="compositionally biased region" description="Gly residues" evidence="1">
    <location>
        <begin position="356"/>
        <end position="371"/>
    </location>
</feature>
<feature type="compositionally biased region" description="Low complexity" evidence="1">
    <location>
        <begin position="135"/>
        <end position="152"/>
    </location>
</feature>
<comment type="caution">
    <text evidence="2">The sequence shown here is derived from an EMBL/GenBank/DDBJ whole genome shotgun (WGS) entry which is preliminary data.</text>
</comment>
<feature type="region of interest" description="Disordered" evidence="1">
    <location>
        <begin position="340"/>
        <end position="382"/>
    </location>
</feature>
<dbReference type="EMBL" id="CAUYUJ010013162">
    <property type="protein sequence ID" value="CAK0835729.1"/>
    <property type="molecule type" value="Genomic_DNA"/>
</dbReference>
<sequence length="515" mass="54922">MIQQTYGHSNETVADIIGKWNLNDDAQDALFKLAPDVAAEVLIKFAPVQYEGRDVNGKFIMFASGVAKSLKGAGKGKGASIIEFVNQWNLNEDAQARLWKLPPHLMCEAVSSFAPLNYEGQDVNGKFIMFASGLSRGSKGSGKSTPKGSVPKGKGGCESARLTKGCKHPALSSLGSSFDAVDNGLSREPPAIGWTTCPFPISESSSLQAGPTETVEDIINKWALNIDAQTALFKLAPEVAVEVLMSFAPVNCEGRDVNGKFIMFASSIAKNRKGQGKGKGASIADFINHWNLNEDSQTRLCKLPPPLMFEAISSFAPLNYGGQDVNGKFIMFASGLLRGPKGSGKSTPPTGDQKGRGGGKSMFHGSGGGKMAWGSESSAAGKFANSEPSWEFQASGLQSSAPETVQDIINKWALNIDAQTALFKLAPEVAVEVLMSFAPVNCEGRDVNGKFIMFASSIAKNRKGQGKGKGASIADFINHWNLNEDSQTRLCKLPPPLMFEAISSFAPLNYCMGRT</sequence>
<gene>
    <name evidence="2" type="ORF">PCOR1329_LOCUS32443</name>
</gene>